<evidence type="ECO:0000256" key="1">
    <source>
        <dbReference type="SAM" id="MobiDB-lite"/>
    </source>
</evidence>
<gene>
    <name evidence="2" type="ORF">P4O66_009181</name>
</gene>
<reference evidence="2" key="1">
    <citation type="submission" date="2023-03" db="EMBL/GenBank/DDBJ databases">
        <title>Electrophorus voltai genome.</title>
        <authorList>
            <person name="Bian C."/>
        </authorList>
    </citation>
    <scope>NUCLEOTIDE SEQUENCE</scope>
    <source>
        <strain evidence="2">CB-2022</strain>
        <tissue evidence="2">Muscle</tissue>
    </source>
</reference>
<organism evidence="2 3">
    <name type="scientific">Electrophorus voltai</name>
    <dbReference type="NCBI Taxonomy" id="2609070"/>
    <lineage>
        <taxon>Eukaryota</taxon>
        <taxon>Metazoa</taxon>
        <taxon>Chordata</taxon>
        <taxon>Craniata</taxon>
        <taxon>Vertebrata</taxon>
        <taxon>Euteleostomi</taxon>
        <taxon>Actinopterygii</taxon>
        <taxon>Neopterygii</taxon>
        <taxon>Teleostei</taxon>
        <taxon>Ostariophysi</taxon>
        <taxon>Gymnotiformes</taxon>
        <taxon>Gymnotoidei</taxon>
        <taxon>Gymnotidae</taxon>
        <taxon>Electrophorus</taxon>
    </lineage>
</organism>
<protein>
    <submittedName>
        <fullName evidence="2">Uncharacterized protein</fullName>
    </submittedName>
</protein>
<feature type="region of interest" description="Disordered" evidence="1">
    <location>
        <begin position="16"/>
        <end position="44"/>
    </location>
</feature>
<comment type="caution">
    <text evidence="2">The sequence shown here is derived from an EMBL/GenBank/DDBJ whole genome shotgun (WGS) entry which is preliminary data.</text>
</comment>
<dbReference type="AlphaFoldDB" id="A0AAD8ZAK0"/>
<evidence type="ECO:0000313" key="2">
    <source>
        <dbReference type="EMBL" id="KAK1796093.1"/>
    </source>
</evidence>
<dbReference type="Proteomes" id="UP001239994">
    <property type="component" value="Unassembled WGS sequence"/>
</dbReference>
<dbReference type="EMBL" id="JAROKS010000015">
    <property type="protein sequence ID" value="KAK1796093.1"/>
    <property type="molecule type" value="Genomic_DNA"/>
</dbReference>
<accession>A0AAD8ZAK0</accession>
<sequence>SGEAWVYIMGATTSVQRDAKSSEDAATDERCTEVNESRDGELVDEKCTESGVVWKSAQTEGHKG</sequence>
<keyword evidence="3" id="KW-1185">Reference proteome</keyword>
<feature type="compositionally biased region" description="Basic and acidic residues" evidence="1">
    <location>
        <begin position="17"/>
        <end position="44"/>
    </location>
</feature>
<proteinExistence type="predicted"/>
<evidence type="ECO:0000313" key="3">
    <source>
        <dbReference type="Proteomes" id="UP001239994"/>
    </source>
</evidence>
<feature type="non-terminal residue" evidence="2">
    <location>
        <position position="1"/>
    </location>
</feature>
<name>A0AAD8ZAK0_9TELE</name>